<protein>
    <submittedName>
        <fullName evidence="1">Uncharacterized protein</fullName>
    </submittedName>
</protein>
<dbReference type="Proteomes" id="UP001165679">
    <property type="component" value="Unassembled WGS sequence"/>
</dbReference>
<keyword evidence="2" id="KW-1185">Reference proteome</keyword>
<accession>A0AA41YQM3</accession>
<dbReference type="EMBL" id="JAPDNT010000004">
    <property type="protein sequence ID" value="MCW3474700.1"/>
    <property type="molecule type" value="Genomic_DNA"/>
</dbReference>
<proteinExistence type="predicted"/>
<name>A0AA41YQM3_9PROT</name>
<organism evidence="1 2">
    <name type="scientific">Limobrevibacterium gyesilva</name>
    <dbReference type="NCBI Taxonomy" id="2991712"/>
    <lineage>
        <taxon>Bacteria</taxon>
        <taxon>Pseudomonadati</taxon>
        <taxon>Pseudomonadota</taxon>
        <taxon>Alphaproteobacteria</taxon>
        <taxon>Acetobacterales</taxon>
        <taxon>Acetobacteraceae</taxon>
        <taxon>Limobrevibacterium</taxon>
    </lineage>
</organism>
<dbReference type="RefSeq" id="WP_264713344.1">
    <property type="nucleotide sequence ID" value="NZ_JAPDNT010000004.1"/>
</dbReference>
<evidence type="ECO:0000313" key="2">
    <source>
        <dbReference type="Proteomes" id="UP001165679"/>
    </source>
</evidence>
<comment type="caution">
    <text evidence="1">The sequence shown here is derived from an EMBL/GenBank/DDBJ whole genome shotgun (WGS) entry which is preliminary data.</text>
</comment>
<reference evidence="1" key="1">
    <citation type="submission" date="2022-09" db="EMBL/GenBank/DDBJ databases">
        <title>Rhodovastum sp. nov. RN2-1 isolated from soil in Seongnam, South Korea.</title>
        <authorList>
            <person name="Le N.T."/>
        </authorList>
    </citation>
    <scope>NUCLEOTIDE SEQUENCE</scope>
    <source>
        <strain evidence="1">RN2-1</strain>
    </source>
</reference>
<sequence>MVLSPADLIHLANLKAALQEEKQAAKFEQLVAALIGRLLGVGVAVAKASFQHGGDAGTAGRQGRRLRIECKKYADTTDLSDRELLGEVDQALDRDPALEAWILAATREAPEQLEQMLAQKALRIGVPIVIVDWKGSGVTALAALCAFAPDLVEVLFSAKAAGHAHALQAVAADAVERLRRDFQAWTLGFESLRTLTHGQLQNIWTSPRASAAALNQNAAGASAKLIARPSVSSALNAWWSGSATGDAPATVLGPHGVGKTWATLAWLVDSADAQPIVLVIASSAAKELVSTSELSVKRFLAARLYELSGGVRDVEHWLQRLEHLLKRPAEEGPVMTVFFDGMNQEPSVPWIGLLKTLQAAPFAGRIRVIVSTRNLHFEDKLGRLRGLIVQPAETPVRVYDDAPGGELDQRLALEGLTRGQLHSDLLELARTPRLFNLVVRLKDRLVETGEVTLHRLLWEYGRDAWGERSGSSFSEADWRAWLSEIATRYRDGARNFSMRTLAETASRPDLSEGEVFARLSDIIDGQLTTPGPGGVHRFRPNVVAHALGAALLAQLGERGNVHFDELDAELAQWLDPIAGYDERAEILRASVSILVELGEPAATPLAGVLVTAWLQTQNLTDAHRQELAGLAVRLPGALLDAIEHSADYSQASTRLWAVNALRTIRRQPGEVFDQLVARSRAWLSEVSRDVQPAHRTSEDIERHRAARFMDRVGIDNSGPIRVLGVDLMLVDRTDGAVAQTVPSILEGFPLAGALPVFEAAAVALAAGGRSPAWDGLKWLCLLNEVDPVKTTEALRSLSASVAARTTEPGINGALPARAAALLLWLTGVEDDDVAASALDPGLDRILTYETDYLPNPGRSVFTLERRHAERVLCDTSLPLLWRVKRTCELWLDPHFEPPAAFVGEVRTLAASFDVTKLDHGGGVTIEDHNFEIFELALARCAAEQLGKMTRAKLTQADVPAESRYRRAIRAAEHLILAGPAEAAAARTLRLSSRELQSDNELFASTQLLLLELQSEGAARQVEALMEAQLQHILLDVARIQHPLTREEAEALLARWRTGSLAQRSNLICLLQGAPIETSELLWNWLKAIADGPEGELHGVAFRALASADGARFGRSLLAQSWSWSPGGDYWVNHYGSGALIKATAATPFDQVAPSVAPWRLLEAARARGEDPTEVRLAADILSSVLAADGLVAPDPGALLTIDRTLEVAGPCVFSVTPIDAQQDPDDPAGNLRRAMDAEAQLEARRRSYDTAVERIRRARASGASLYLANLDTGDMVPVLRCASDIVDLWLQGAATQTADFRRRVILAESAFLALCEALLRHDPDRGVLLWRGLKRTLSTRFIGEAKIDDMIHMVFRAPTTPALAALREELLSLEHSCTDKDLFDLAIAASLNGEGEWLAAVIAADLASPFAWRRKRALFLEGLTAENTLPQPLAWPDGPLSTSYDDLRHRSARFRYLEACAHYWWGRYLAAPDAETAYATWILFVRAADRRAWVWVQRDADAVSNKDAFHGLKMRHAIINYDGLIRSMQKHEDTLERSFLHRAVQNGVGPWGKAIS</sequence>
<evidence type="ECO:0000313" key="1">
    <source>
        <dbReference type="EMBL" id="MCW3474700.1"/>
    </source>
</evidence>
<reference evidence="1" key="2">
    <citation type="submission" date="2022-10" db="EMBL/GenBank/DDBJ databases">
        <authorList>
            <person name="Trinh H.N."/>
        </authorList>
    </citation>
    <scope>NUCLEOTIDE SEQUENCE</scope>
    <source>
        <strain evidence="1">RN2-1</strain>
    </source>
</reference>
<gene>
    <name evidence="1" type="ORF">OL599_08895</name>
</gene>